<evidence type="ECO:0000313" key="2">
    <source>
        <dbReference type="Proteomes" id="UP000177622"/>
    </source>
</evidence>
<gene>
    <name evidence="1" type="ORF">PENARI_c017G11203</name>
</gene>
<accession>A0A1F5LAT3</accession>
<dbReference type="GeneID" id="34579166"/>
<protein>
    <submittedName>
        <fullName evidence="1">Uncharacterized protein</fullName>
    </submittedName>
</protein>
<dbReference type="AlphaFoldDB" id="A0A1F5LAT3"/>
<dbReference type="Proteomes" id="UP000177622">
    <property type="component" value="Unassembled WGS sequence"/>
</dbReference>
<dbReference type="STRING" id="1835702.A0A1F5LAT3"/>
<dbReference type="OrthoDB" id="4187154at2759"/>
<reference evidence="1 2" key="1">
    <citation type="journal article" date="2016" name="Sci. Rep.">
        <title>Penicillium arizonense, a new, genome sequenced fungal species, reveals a high chemical diversity in secreted metabolites.</title>
        <authorList>
            <person name="Grijseels S."/>
            <person name="Nielsen J.C."/>
            <person name="Randelovic M."/>
            <person name="Nielsen J."/>
            <person name="Nielsen K.F."/>
            <person name="Workman M."/>
            <person name="Frisvad J.C."/>
        </authorList>
    </citation>
    <scope>NUCLEOTIDE SEQUENCE [LARGE SCALE GENOMIC DNA]</scope>
    <source>
        <strain evidence="1 2">CBS 141311</strain>
    </source>
</reference>
<name>A0A1F5LAT3_PENAI</name>
<proteinExistence type="predicted"/>
<evidence type="ECO:0000313" key="1">
    <source>
        <dbReference type="EMBL" id="OGE50324.1"/>
    </source>
</evidence>
<organism evidence="1 2">
    <name type="scientific">Penicillium arizonense</name>
    <dbReference type="NCBI Taxonomy" id="1835702"/>
    <lineage>
        <taxon>Eukaryota</taxon>
        <taxon>Fungi</taxon>
        <taxon>Dikarya</taxon>
        <taxon>Ascomycota</taxon>
        <taxon>Pezizomycotina</taxon>
        <taxon>Eurotiomycetes</taxon>
        <taxon>Eurotiomycetidae</taxon>
        <taxon>Eurotiales</taxon>
        <taxon>Aspergillaceae</taxon>
        <taxon>Penicillium</taxon>
    </lineage>
</organism>
<comment type="caution">
    <text evidence="1">The sequence shown here is derived from an EMBL/GenBank/DDBJ whole genome shotgun (WGS) entry which is preliminary data.</text>
</comment>
<dbReference type="EMBL" id="LXJU01000017">
    <property type="protein sequence ID" value="OGE50324.1"/>
    <property type="molecule type" value="Genomic_DNA"/>
</dbReference>
<keyword evidence="2" id="KW-1185">Reference proteome</keyword>
<sequence>MTQKVDLGRSLLRIRGLQLQLSLTTAAHFNQSPSHGPTTVSPGSRLEDIWITEAPELDLHFFIGSNWDSEDAVASFVSRLEPHLCGLKIWSDLGFSARLKMEEGEDGDARKSDNCEPLSLKLGLRREPRKASHRKRWTLPAVMVNAPDACPPPGIPVLVLTSLEICLEYGFHVENMAHSQYSNFDIDLFEQDPSVIAVKEVPDETMDHVIAASDPDDAMSQATQAEKFAQFSPPSQRDLLRLFDLALQRLVVSNTIVDLGVHISNHFTIDSLSSMMPVAFNAQYREAMNQRVVSIPIITKAISSMIEGGDNHFIQPKVADLLRYSHSSHADAVTINAHPVGLRSAIDSSLWHVAQENLHRLTLPPRRTWVLPTDLLLEEATEPDDTTGHWITHSQQPDIEFLIPDNSFNTQHTHGDDTCDRWILNETDLESDFDALSIGENLEISPDTGDSTQTSLDSSYSTIAYSQPLRRYDDMMFDSEHGDAFSHSHAPMGENDYWEVAEYIGSPDSDIMLDDIF</sequence>
<dbReference type="RefSeq" id="XP_022485772.1">
    <property type="nucleotide sequence ID" value="XM_022634432.1"/>
</dbReference>